<dbReference type="GO" id="GO:0006508">
    <property type="term" value="P:proteolysis"/>
    <property type="evidence" value="ECO:0007669"/>
    <property type="project" value="UniProtKB-KW"/>
</dbReference>
<dbReference type="InterPro" id="IPR012340">
    <property type="entry name" value="NA-bd_OB-fold"/>
</dbReference>
<protein>
    <submittedName>
        <fullName evidence="4">Protease</fullName>
    </submittedName>
</protein>
<evidence type="ECO:0000313" key="4">
    <source>
        <dbReference type="EMBL" id="WHX47993.1"/>
    </source>
</evidence>
<dbReference type="KEGG" id="pwn:QNH46_17920"/>
<keyword evidence="4" id="KW-0378">Hydrolase</keyword>
<evidence type="ECO:0000313" key="5">
    <source>
        <dbReference type="Proteomes" id="UP000681290"/>
    </source>
</evidence>
<gene>
    <name evidence="3" type="ORF">J15TS10_12430</name>
    <name evidence="4" type="ORF">QNH46_17920</name>
</gene>
<name>A0AA95KSS0_9BACL</name>
<keyword evidence="5" id="KW-1185">Reference proteome</keyword>
<feature type="transmembrane region" description="Helical" evidence="1">
    <location>
        <begin position="69"/>
        <end position="91"/>
    </location>
</feature>
<dbReference type="EMBL" id="CP126084">
    <property type="protein sequence ID" value="WHX47993.1"/>
    <property type="molecule type" value="Genomic_DNA"/>
</dbReference>
<feature type="transmembrane region" description="Helical" evidence="1">
    <location>
        <begin position="42"/>
        <end position="62"/>
    </location>
</feature>
<dbReference type="AlphaFoldDB" id="A0AA95KSS0"/>
<dbReference type="Proteomes" id="UP001177943">
    <property type="component" value="Chromosome"/>
</dbReference>
<dbReference type="Proteomes" id="UP000681290">
    <property type="component" value="Unassembled WGS sequence"/>
</dbReference>
<accession>A0AA95KSS0</accession>
<evidence type="ECO:0000313" key="6">
    <source>
        <dbReference type="Proteomes" id="UP001177943"/>
    </source>
</evidence>
<dbReference type="EMBL" id="BOSM01000002">
    <property type="protein sequence ID" value="GIP57429.1"/>
    <property type="molecule type" value="Genomic_DNA"/>
</dbReference>
<keyword evidence="1" id="KW-1133">Transmembrane helix</keyword>
<sequence>MEAMFWSCLLGGAVFALLSVIVGDIVGSWLDGVFDILNVDFLKPIILASAVTTFGGAGVLLVRYTSLSTAAVIVFSILIALLMSVIIYFAYVKPMENSENSTGFSAAELPGKLGEVTVPIPKAGFGEIMVNFVAGNTLHIASSWDNTEIPAGTLVVVIDSKDGVVQVSRLYENGQEREMV</sequence>
<reference evidence="4" key="2">
    <citation type="submission" date="2023-05" db="EMBL/GenBank/DDBJ databases">
        <title>Comparative genomics of Bacillaceae isolates and their secondary metabolite potential.</title>
        <authorList>
            <person name="Song L."/>
            <person name="Nielsen L.J."/>
            <person name="Mohite O."/>
            <person name="Xu X."/>
            <person name="Weber T."/>
            <person name="Kovacs A.T."/>
        </authorList>
    </citation>
    <scope>NUCLEOTIDE SEQUENCE</scope>
    <source>
        <strain evidence="4">B2_4</strain>
    </source>
</reference>
<keyword evidence="1" id="KW-0472">Membrane</keyword>
<dbReference type="Gene3D" id="2.40.50.140">
    <property type="entry name" value="Nucleic acid-binding proteins"/>
    <property type="match status" value="1"/>
</dbReference>
<keyword evidence="4" id="KW-0645">Protease</keyword>
<keyword evidence="1" id="KW-0812">Transmembrane</keyword>
<proteinExistence type="predicted"/>
<dbReference type="Pfam" id="PF25842">
    <property type="entry name" value="NfeD_TM"/>
    <property type="match status" value="1"/>
</dbReference>
<dbReference type="RefSeq" id="WP_213589661.1">
    <property type="nucleotide sequence ID" value="NZ_BOSM01000002.1"/>
</dbReference>
<organism evidence="4 6">
    <name type="scientific">Paenibacillus woosongensis</name>
    <dbReference type="NCBI Taxonomy" id="307580"/>
    <lineage>
        <taxon>Bacteria</taxon>
        <taxon>Bacillati</taxon>
        <taxon>Bacillota</taxon>
        <taxon>Bacilli</taxon>
        <taxon>Bacillales</taxon>
        <taxon>Paenibacillaceae</taxon>
        <taxon>Paenibacillus</taxon>
    </lineage>
</organism>
<dbReference type="InterPro" id="IPR058653">
    <property type="entry name" value="NfeD2_TM"/>
</dbReference>
<dbReference type="GO" id="GO:0008233">
    <property type="term" value="F:peptidase activity"/>
    <property type="evidence" value="ECO:0007669"/>
    <property type="project" value="UniProtKB-KW"/>
</dbReference>
<evidence type="ECO:0000256" key="1">
    <source>
        <dbReference type="SAM" id="Phobius"/>
    </source>
</evidence>
<reference evidence="3 5" key="1">
    <citation type="submission" date="2021-03" db="EMBL/GenBank/DDBJ databases">
        <title>Antimicrobial resistance genes in bacteria isolated from Japanese honey, and their potential for conferring macrolide and lincosamide resistance in the American foulbrood pathogen Paenibacillus larvae.</title>
        <authorList>
            <person name="Okamoto M."/>
            <person name="Kumagai M."/>
            <person name="Kanamori H."/>
            <person name="Takamatsu D."/>
        </authorList>
    </citation>
    <scope>NUCLEOTIDE SEQUENCE [LARGE SCALE GENOMIC DNA]</scope>
    <source>
        <strain evidence="3 5">J15TS10</strain>
    </source>
</reference>
<feature type="domain" description="Membrane protein NfeD2 N-terminal transmembrane" evidence="2">
    <location>
        <begin position="1"/>
        <end position="100"/>
    </location>
</feature>
<evidence type="ECO:0000259" key="2">
    <source>
        <dbReference type="Pfam" id="PF25842"/>
    </source>
</evidence>
<evidence type="ECO:0000313" key="3">
    <source>
        <dbReference type="EMBL" id="GIP57429.1"/>
    </source>
</evidence>